<dbReference type="EMBL" id="CP003373">
    <property type="protein sequence ID" value="AGB33733.1"/>
    <property type="molecule type" value="Genomic_DNA"/>
</dbReference>
<keyword evidence="2" id="KW-0614">Plasmid</keyword>
<dbReference type="Pfam" id="PF12760">
    <property type="entry name" value="Zn_ribbon_IS1595"/>
    <property type="match status" value="1"/>
</dbReference>
<dbReference type="PANTHER" id="PTHR33293:SF1">
    <property type="entry name" value="INSERTION ELEMENT IS1 1 PROTEIN INSB-RELATED"/>
    <property type="match status" value="1"/>
</dbReference>
<dbReference type="InterPro" id="IPR051354">
    <property type="entry name" value="Transposase_27_IS1"/>
</dbReference>
<dbReference type="eggNOG" id="arCOG02132">
    <property type="taxonomic scope" value="Archaea"/>
</dbReference>
<dbReference type="AlphaFoldDB" id="L0JSD5"/>
<dbReference type="NCBIfam" id="NF033547">
    <property type="entry name" value="transpos_IS1595"/>
    <property type="match status" value="1"/>
</dbReference>
<dbReference type="OrthoDB" id="193635at2157"/>
<dbReference type="PATRIC" id="fig|797303.5.peg.1684"/>
<name>L0JSD5_NATP1</name>
<evidence type="ECO:0000259" key="1">
    <source>
        <dbReference type="SMART" id="SM01126"/>
    </source>
</evidence>
<accession>L0JSD5</accession>
<dbReference type="Proteomes" id="UP000010843">
    <property type="component" value="Plasmid pNATPE01"/>
</dbReference>
<evidence type="ECO:0000313" key="4">
    <source>
        <dbReference type="Proteomes" id="UP000010843"/>
    </source>
</evidence>
<dbReference type="HOGENOM" id="CLU_044348_1_2_2"/>
<dbReference type="GeneID" id="14336464"/>
<dbReference type="EMBL" id="AOIE01000053">
    <property type="protein sequence ID" value="ELY76561.1"/>
    <property type="molecule type" value="Genomic_DNA"/>
</dbReference>
<dbReference type="Proteomes" id="UP000011593">
    <property type="component" value="Unassembled WGS sequence"/>
</dbReference>
<geneLocation type="plasmid" evidence="2 4">
    <name>pNATPE01</name>
</geneLocation>
<reference evidence="4" key="2">
    <citation type="submission" date="2012-02" db="EMBL/GenBank/DDBJ databases">
        <title>Complete sequence of plasmid 1 of Natrinema pellirubrum DSM 15624.</title>
        <authorList>
            <person name="Lucas S."/>
            <person name="Han J."/>
            <person name="Lapidus A."/>
            <person name="Cheng J.-F."/>
            <person name="Goodwin L."/>
            <person name="Pitluck S."/>
            <person name="Peters L."/>
            <person name="Teshima H."/>
            <person name="Detter J.C."/>
            <person name="Han C."/>
            <person name="Tapia R."/>
            <person name="Land M."/>
            <person name="Hauser L."/>
            <person name="Kyrpides N."/>
            <person name="Ivanova N."/>
            <person name="Pagani I."/>
            <person name="Sproer C."/>
            <person name="Anderson I."/>
            <person name="Woyke T."/>
        </authorList>
    </citation>
    <scope>NUCLEOTIDE SEQUENCE [LARGE SCALE GENOMIC DNA]</scope>
    <source>
        <strain evidence="4">DSM 15624 / JCM 10476 / NCIMB 786</strain>
        <plasmid evidence="4">pNATPE01</plasmid>
    </source>
</reference>
<dbReference type="InterPro" id="IPR024442">
    <property type="entry name" value="Transposase_Zn_ribbon"/>
</dbReference>
<feature type="domain" description="ISXO2-like transposase" evidence="1">
    <location>
        <begin position="120"/>
        <end position="276"/>
    </location>
</feature>
<evidence type="ECO:0000313" key="5">
    <source>
        <dbReference type="Proteomes" id="UP000011593"/>
    </source>
</evidence>
<proteinExistence type="predicted"/>
<dbReference type="PANTHER" id="PTHR33293">
    <property type="entry name" value="INSERTION ELEMENT IS1 1 PROTEIN INSB-RELATED"/>
    <property type="match status" value="1"/>
</dbReference>
<evidence type="ECO:0000313" key="2">
    <source>
        <dbReference type="EMBL" id="AGB33733.1"/>
    </source>
</evidence>
<evidence type="ECO:0000313" key="3">
    <source>
        <dbReference type="EMBL" id="ELY76561.1"/>
    </source>
</evidence>
<reference evidence="3 5" key="3">
    <citation type="journal article" date="2014" name="PLoS Genet.">
        <title>Phylogenetically driven sequencing of extremely halophilic archaea reveals strategies for static and dynamic osmo-response.</title>
        <authorList>
            <person name="Becker E.A."/>
            <person name="Seitzer P.M."/>
            <person name="Tritt A."/>
            <person name="Larsen D."/>
            <person name="Krusor M."/>
            <person name="Yao A.I."/>
            <person name="Wu D."/>
            <person name="Madern D."/>
            <person name="Eisen J.A."/>
            <person name="Darling A.E."/>
            <person name="Facciotti M.T."/>
        </authorList>
    </citation>
    <scope>NUCLEOTIDE SEQUENCE [LARGE SCALE GENOMIC DNA]</scope>
    <source>
        <strain evidence="3 5">DSM 15624</strain>
    </source>
</reference>
<reference evidence="2" key="1">
    <citation type="submission" date="2012-02" db="EMBL/GenBank/DDBJ databases">
        <title>Complete sequence of plasmid 1 of Natrinema pellirubrum DSM 15624.</title>
        <authorList>
            <consortium name="US DOE Joint Genome Institute"/>
            <person name="Lucas S."/>
            <person name="Han J."/>
            <person name="Lapidus A."/>
            <person name="Cheng J.-F."/>
            <person name="Goodwin L."/>
            <person name="Pitluck S."/>
            <person name="Peters L."/>
            <person name="Teshima H."/>
            <person name="Detter J.C."/>
            <person name="Han C."/>
            <person name="Tapia R."/>
            <person name="Land M."/>
            <person name="Hauser L."/>
            <person name="Kyrpides N."/>
            <person name="Ivanova N."/>
            <person name="Pagani I."/>
            <person name="Sproer C."/>
            <person name="Anderson I."/>
            <person name="Woyke T."/>
        </authorList>
    </citation>
    <scope>NUCLEOTIDE SEQUENCE</scope>
    <source>
        <strain evidence="2">DSM 15624</strain>
        <plasmid evidence="2">pNATPE01</plasmid>
    </source>
</reference>
<dbReference type="Pfam" id="PF12762">
    <property type="entry name" value="DDE_Tnp_IS1595"/>
    <property type="match status" value="1"/>
</dbReference>
<keyword evidence="5" id="KW-1185">Reference proteome</keyword>
<dbReference type="InterPro" id="IPR024445">
    <property type="entry name" value="Tnp_ISXO2-like"/>
</dbReference>
<dbReference type="SMART" id="SM01126">
    <property type="entry name" value="DDE_Tnp_IS1595"/>
    <property type="match status" value="1"/>
</dbReference>
<organism evidence="2 4">
    <name type="scientific">Natrinema pellirubrum (strain DSM 15624 / CIP 106293 / JCM 10476 / NCIMB 786 / 157)</name>
    <dbReference type="NCBI Taxonomy" id="797303"/>
    <lineage>
        <taxon>Archaea</taxon>
        <taxon>Methanobacteriati</taxon>
        <taxon>Methanobacteriota</taxon>
        <taxon>Stenosarchaea group</taxon>
        <taxon>Halobacteria</taxon>
        <taxon>Halobacteriales</taxon>
        <taxon>Natrialbaceae</taxon>
        <taxon>Natrinema</taxon>
    </lineage>
</organism>
<gene>
    <name evidence="2" type="ordered locus">Natpe_3998</name>
    <name evidence="3" type="ORF">C488_08357</name>
</gene>
<protein>
    <submittedName>
        <fullName evidence="2 3">Transposase</fullName>
    </submittedName>
</protein>
<dbReference type="RefSeq" id="WP_006181027.1">
    <property type="nucleotide sequence ID" value="NC_019967.1"/>
</dbReference>
<dbReference type="KEGG" id="npe:Natpe_3998"/>
<sequence>MFPIKTFVSERRAANLLAQIRWRDGVYCPRCRAESAIRYGSYRVFQRYLCKDCGRTFNDKTGTVFEHSAIPLRKWYLAVYTYIRLNTSIRQLDAELAVSYKTVYRRVQRFLRALDAPRPQLEGPVEIDELYVKAGKKGRERDGWSRSRGLSTRGRGTYHEDKPPVFILADRGTGETYVHPAKAADESTIRLLLGDRQQESLTVYTDGFRAYDPLNGDDAFDRQCVVHGEGEYADGDVHVNTCESHASLARRWLSPHRGVSKDKLTPYLRALQLRKRVRRKPGDEALKIILETAL</sequence>